<evidence type="ECO:0000259" key="5">
    <source>
        <dbReference type="PROSITE" id="PS51123"/>
    </source>
</evidence>
<dbReference type="PRINTS" id="PR01021">
    <property type="entry name" value="OMPADOMAIN"/>
</dbReference>
<dbReference type="EMBL" id="CR522870">
    <property type="protein sequence ID" value="CAG35940.1"/>
    <property type="molecule type" value="Genomic_DNA"/>
</dbReference>
<feature type="domain" description="OmpA-like" evidence="5">
    <location>
        <begin position="120"/>
        <end position="239"/>
    </location>
</feature>
<dbReference type="KEGG" id="dps:DP1211"/>
<keyword evidence="3" id="KW-0998">Cell outer membrane</keyword>
<accession>Q6ANY4</accession>
<dbReference type="eggNOG" id="COG2885">
    <property type="taxonomic scope" value="Bacteria"/>
</dbReference>
<evidence type="ECO:0000313" key="6">
    <source>
        <dbReference type="EMBL" id="CAG35940.1"/>
    </source>
</evidence>
<keyword evidence="7" id="KW-1185">Reference proteome</keyword>
<dbReference type="Proteomes" id="UP000000602">
    <property type="component" value="Chromosome"/>
</dbReference>
<dbReference type="STRING" id="177439.DP1211"/>
<dbReference type="Gene3D" id="3.30.1330.60">
    <property type="entry name" value="OmpA-like domain"/>
    <property type="match status" value="1"/>
</dbReference>
<dbReference type="GO" id="GO:0009279">
    <property type="term" value="C:cell outer membrane"/>
    <property type="evidence" value="ECO:0007669"/>
    <property type="project" value="UniProtKB-SubCell"/>
</dbReference>
<dbReference type="PRINTS" id="PR01023">
    <property type="entry name" value="NAFLGMOTY"/>
</dbReference>
<dbReference type="AlphaFoldDB" id="Q6ANY4"/>
<sequence>MKTAFCWKQDQDRGRGAMQRKLLLTAVVSLIWSMPALAVGPAFVESADEMVEQMLGGRESRQAEGFVVGGEDNSSRTRGFVVGGDQGLTRSFTVVEPKTRAIKVRAKKGGQEQTIVVQVGIGLDPAARLKVEFDLNSARLRRSAYPLLAELARALEDERVVEHQVCIKGHTDSAGAGSYNLQLSYSRANAVRDYLAGAGMSVDKLEVFGYGENMPLVTNSSEANRQLNRRVEVSLNCPEIN</sequence>
<dbReference type="HOGENOM" id="CLU_1150420_0_0_7"/>
<proteinExistence type="predicted"/>
<evidence type="ECO:0000256" key="4">
    <source>
        <dbReference type="PROSITE-ProRule" id="PRU00473"/>
    </source>
</evidence>
<reference evidence="7" key="1">
    <citation type="journal article" date="2004" name="Environ. Microbiol.">
        <title>The genome of Desulfotalea psychrophila, a sulfate-reducing bacterium from permanently cold Arctic sediments.</title>
        <authorList>
            <person name="Rabus R."/>
            <person name="Ruepp A."/>
            <person name="Frickey T."/>
            <person name="Rattei T."/>
            <person name="Fartmann B."/>
            <person name="Stark M."/>
            <person name="Bauer M."/>
            <person name="Zibat A."/>
            <person name="Lombardot T."/>
            <person name="Becker I."/>
            <person name="Amann J."/>
            <person name="Gellner K."/>
            <person name="Teeling H."/>
            <person name="Leuschner W.D."/>
            <person name="Gloeckner F.-O."/>
            <person name="Lupas A.N."/>
            <person name="Amann R."/>
            <person name="Klenk H.-P."/>
        </authorList>
    </citation>
    <scope>NUCLEOTIDE SEQUENCE [LARGE SCALE GENOMIC DNA]</scope>
    <source>
        <strain evidence="7">DSM 12343 / LSv54</strain>
    </source>
</reference>
<gene>
    <name evidence="6" type="ordered locus">DP1211</name>
</gene>
<dbReference type="OrthoDB" id="9805566at2"/>
<dbReference type="PANTHER" id="PTHR30329:SF21">
    <property type="entry name" value="LIPOPROTEIN YIAD-RELATED"/>
    <property type="match status" value="1"/>
</dbReference>
<protein>
    <submittedName>
        <fullName evidence="6">Related to outer membrane porin F [Precursor]</fullName>
    </submittedName>
</protein>
<dbReference type="SUPFAM" id="SSF103088">
    <property type="entry name" value="OmpA-like"/>
    <property type="match status" value="1"/>
</dbReference>
<keyword evidence="2 4" id="KW-0472">Membrane</keyword>
<dbReference type="PROSITE" id="PS51123">
    <property type="entry name" value="OMPA_2"/>
    <property type="match status" value="1"/>
</dbReference>
<dbReference type="Pfam" id="PF00691">
    <property type="entry name" value="OmpA"/>
    <property type="match status" value="1"/>
</dbReference>
<dbReference type="InterPro" id="IPR006664">
    <property type="entry name" value="OMP_bac"/>
</dbReference>
<dbReference type="CDD" id="cd07185">
    <property type="entry name" value="OmpA_C-like"/>
    <property type="match status" value="1"/>
</dbReference>
<dbReference type="InterPro" id="IPR050330">
    <property type="entry name" value="Bact_OuterMem_StrucFunc"/>
</dbReference>
<evidence type="ECO:0000256" key="1">
    <source>
        <dbReference type="ARBA" id="ARBA00004442"/>
    </source>
</evidence>
<comment type="subcellular location">
    <subcellularLocation>
        <location evidence="1">Cell outer membrane</location>
    </subcellularLocation>
</comment>
<evidence type="ECO:0000256" key="3">
    <source>
        <dbReference type="ARBA" id="ARBA00023237"/>
    </source>
</evidence>
<organism evidence="6 7">
    <name type="scientific">Desulfotalea psychrophila (strain LSv54 / DSM 12343)</name>
    <dbReference type="NCBI Taxonomy" id="177439"/>
    <lineage>
        <taxon>Bacteria</taxon>
        <taxon>Pseudomonadati</taxon>
        <taxon>Thermodesulfobacteriota</taxon>
        <taxon>Desulfobulbia</taxon>
        <taxon>Desulfobulbales</taxon>
        <taxon>Desulfocapsaceae</taxon>
        <taxon>Desulfotalea</taxon>
    </lineage>
</organism>
<dbReference type="InterPro" id="IPR036737">
    <property type="entry name" value="OmpA-like_sf"/>
</dbReference>
<dbReference type="InterPro" id="IPR006665">
    <property type="entry name" value="OmpA-like"/>
</dbReference>
<name>Q6ANY4_DESPS</name>
<evidence type="ECO:0000256" key="2">
    <source>
        <dbReference type="ARBA" id="ARBA00023136"/>
    </source>
</evidence>
<evidence type="ECO:0000313" key="7">
    <source>
        <dbReference type="Proteomes" id="UP000000602"/>
    </source>
</evidence>
<dbReference type="PANTHER" id="PTHR30329">
    <property type="entry name" value="STATOR ELEMENT OF FLAGELLAR MOTOR COMPLEX"/>
    <property type="match status" value="1"/>
</dbReference>